<feature type="compositionally biased region" description="Basic and acidic residues" evidence="5">
    <location>
        <begin position="1"/>
        <end position="11"/>
    </location>
</feature>
<evidence type="ECO:0000256" key="4">
    <source>
        <dbReference type="ARBA" id="ARBA00023136"/>
    </source>
</evidence>
<evidence type="ECO:0000256" key="2">
    <source>
        <dbReference type="ARBA" id="ARBA00022692"/>
    </source>
</evidence>
<feature type="domain" description="Late embryogenesis abundant protein LEA-2 subgroup" evidence="7">
    <location>
        <begin position="122"/>
        <end position="224"/>
    </location>
</feature>
<evidence type="ECO:0000256" key="5">
    <source>
        <dbReference type="SAM" id="MobiDB-lite"/>
    </source>
</evidence>
<name>A0A8T3AWT8_DENNO</name>
<sequence>MAEQQKIHPVDLEAANAPKATTPLVPPGATRSDNFNPAAPPPRRSIPVSHTLPPKKRGNCFCRCLCCSLLTLIIIIIAIAAAAGILYLIFRPKLPSYTVDRLRITAFSIDPNFAARATFDLTVTANNPNKKIGIYYEDGSHLSVLYDDTTLCTGSFPVFYQGHRNKTTVTTVLDGQAQLGSQLFSALQQQQQTGSVPLRFKGDVPVKLKLGGLKLWKVTARVRCDLVVNSLTAGNLISLKTSNCKFRLKL</sequence>
<evidence type="ECO:0000256" key="3">
    <source>
        <dbReference type="ARBA" id="ARBA00022989"/>
    </source>
</evidence>
<keyword evidence="2 6" id="KW-0812">Transmembrane</keyword>
<dbReference type="GO" id="GO:0005886">
    <property type="term" value="C:plasma membrane"/>
    <property type="evidence" value="ECO:0007669"/>
    <property type="project" value="TreeGrafter"/>
</dbReference>
<dbReference type="Proteomes" id="UP000829196">
    <property type="component" value="Unassembled WGS sequence"/>
</dbReference>
<dbReference type="EMBL" id="JAGYWB010000013">
    <property type="protein sequence ID" value="KAI0500534.1"/>
    <property type="molecule type" value="Genomic_DNA"/>
</dbReference>
<dbReference type="InterPro" id="IPR044839">
    <property type="entry name" value="NDR1-like"/>
</dbReference>
<evidence type="ECO:0000259" key="7">
    <source>
        <dbReference type="Pfam" id="PF03168"/>
    </source>
</evidence>
<dbReference type="OrthoDB" id="1917746at2759"/>
<evidence type="ECO:0000313" key="8">
    <source>
        <dbReference type="EMBL" id="KAI0500534.1"/>
    </source>
</evidence>
<keyword evidence="4 6" id="KW-0472">Membrane</keyword>
<dbReference type="Pfam" id="PF03168">
    <property type="entry name" value="LEA_2"/>
    <property type="match status" value="1"/>
</dbReference>
<accession>A0A8T3AWT8</accession>
<proteinExistence type="predicted"/>
<comment type="subcellular location">
    <subcellularLocation>
        <location evidence="1">Membrane</location>
        <topology evidence="1">Single-pass membrane protein</topology>
    </subcellularLocation>
</comment>
<reference evidence="8" key="1">
    <citation type="journal article" date="2022" name="Front. Genet.">
        <title>Chromosome-Scale Assembly of the Dendrobium nobile Genome Provides Insights Into the Molecular Mechanism of the Biosynthesis of the Medicinal Active Ingredient of Dendrobium.</title>
        <authorList>
            <person name="Xu Q."/>
            <person name="Niu S.-C."/>
            <person name="Li K.-L."/>
            <person name="Zheng P.-J."/>
            <person name="Zhang X.-J."/>
            <person name="Jia Y."/>
            <person name="Liu Y."/>
            <person name="Niu Y.-X."/>
            <person name="Yu L.-H."/>
            <person name="Chen D.-F."/>
            <person name="Zhang G.-Q."/>
        </authorList>
    </citation>
    <scope>NUCLEOTIDE SEQUENCE</scope>
    <source>
        <tissue evidence="8">Leaf</tissue>
    </source>
</reference>
<gene>
    <name evidence="8" type="ORF">KFK09_018748</name>
</gene>
<keyword evidence="9" id="KW-1185">Reference proteome</keyword>
<keyword evidence="3 6" id="KW-1133">Transmembrane helix</keyword>
<dbReference type="PANTHER" id="PTHR31234:SF72">
    <property type="entry name" value="NDR1_HIN1-LIKE PROTEIN 6"/>
    <property type="match status" value="1"/>
</dbReference>
<comment type="caution">
    <text evidence="8">The sequence shown here is derived from an EMBL/GenBank/DDBJ whole genome shotgun (WGS) entry which is preliminary data.</text>
</comment>
<dbReference type="PANTHER" id="PTHR31234">
    <property type="entry name" value="LATE EMBRYOGENESIS ABUNDANT (LEA) HYDROXYPROLINE-RICH GLYCOPROTEIN FAMILY"/>
    <property type="match status" value="1"/>
</dbReference>
<protein>
    <recommendedName>
        <fullName evidence="7">Late embryogenesis abundant protein LEA-2 subgroup domain-containing protein</fullName>
    </recommendedName>
</protein>
<dbReference type="InterPro" id="IPR004864">
    <property type="entry name" value="LEA_2"/>
</dbReference>
<feature type="transmembrane region" description="Helical" evidence="6">
    <location>
        <begin position="69"/>
        <end position="90"/>
    </location>
</feature>
<evidence type="ECO:0000256" key="6">
    <source>
        <dbReference type="SAM" id="Phobius"/>
    </source>
</evidence>
<dbReference type="AlphaFoldDB" id="A0A8T3AWT8"/>
<organism evidence="8 9">
    <name type="scientific">Dendrobium nobile</name>
    <name type="common">Orchid</name>
    <dbReference type="NCBI Taxonomy" id="94219"/>
    <lineage>
        <taxon>Eukaryota</taxon>
        <taxon>Viridiplantae</taxon>
        <taxon>Streptophyta</taxon>
        <taxon>Embryophyta</taxon>
        <taxon>Tracheophyta</taxon>
        <taxon>Spermatophyta</taxon>
        <taxon>Magnoliopsida</taxon>
        <taxon>Liliopsida</taxon>
        <taxon>Asparagales</taxon>
        <taxon>Orchidaceae</taxon>
        <taxon>Epidendroideae</taxon>
        <taxon>Malaxideae</taxon>
        <taxon>Dendrobiinae</taxon>
        <taxon>Dendrobium</taxon>
    </lineage>
</organism>
<dbReference type="GO" id="GO:0098542">
    <property type="term" value="P:defense response to other organism"/>
    <property type="evidence" value="ECO:0007669"/>
    <property type="project" value="InterPro"/>
</dbReference>
<evidence type="ECO:0000313" key="9">
    <source>
        <dbReference type="Proteomes" id="UP000829196"/>
    </source>
</evidence>
<evidence type="ECO:0000256" key="1">
    <source>
        <dbReference type="ARBA" id="ARBA00004167"/>
    </source>
</evidence>
<feature type="region of interest" description="Disordered" evidence="5">
    <location>
        <begin position="1"/>
        <end position="50"/>
    </location>
</feature>